<dbReference type="Pfam" id="PF00270">
    <property type="entry name" value="DEAD"/>
    <property type="match status" value="1"/>
</dbReference>
<reference evidence="8 9" key="1">
    <citation type="submission" date="2019-08" db="EMBL/GenBank/DDBJ databases">
        <title>In-depth cultivation of the pig gut microbiome towards novel bacterial diversity and tailored functional studies.</title>
        <authorList>
            <person name="Wylensek D."/>
            <person name="Hitch T.C.A."/>
            <person name="Clavel T."/>
        </authorList>
    </citation>
    <scope>NUCLEOTIDE SEQUENCE [LARGE SCALE GENOMIC DNA]</scope>
    <source>
        <strain evidence="8 9">LKV-178-WT-2A</strain>
    </source>
</reference>
<dbReference type="Pfam" id="PF03880">
    <property type="entry name" value="DbpA"/>
    <property type="match status" value="1"/>
</dbReference>
<dbReference type="Gene3D" id="3.30.70.330">
    <property type="match status" value="1"/>
</dbReference>
<comment type="caution">
    <text evidence="8">The sequence shown here is derived from an EMBL/GenBank/DDBJ whole genome shotgun (WGS) entry which is preliminary data.</text>
</comment>
<evidence type="ECO:0000259" key="6">
    <source>
        <dbReference type="PROSITE" id="PS51192"/>
    </source>
</evidence>
<keyword evidence="4" id="KW-0067">ATP-binding</keyword>
<dbReference type="PROSITE" id="PS51194">
    <property type="entry name" value="HELICASE_CTER"/>
    <property type="match status" value="1"/>
</dbReference>
<dbReference type="CDD" id="cd18787">
    <property type="entry name" value="SF2_C_DEAD"/>
    <property type="match status" value="1"/>
</dbReference>
<dbReference type="PROSITE" id="PS51192">
    <property type="entry name" value="HELICASE_ATP_BIND_1"/>
    <property type="match status" value="1"/>
</dbReference>
<keyword evidence="9" id="KW-1185">Reference proteome</keyword>
<keyword evidence="1" id="KW-0547">Nucleotide-binding</keyword>
<evidence type="ECO:0000256" key="4">
    <source>
        <dbReference type="ARBA" id="ARBA00022840"/>
    </source>
</evidence>
<dbReference type="InterPro" id="IPR011545">
    <property type="entry name" value="DEAD/DEAH_box_helicase_dom"/>
</dbReference>
<name>A0A7K0KGC5_9BACT</name>
<dbReference type="SUPFAM" id="SSF52540">
    <property type="entry name" value="P-loop containing nucleoside triphosphate hydrolases"/>
    <property type="match status" value="1"/>
</dbReference>
<dbReference type="PANTHER" id="PTHR47959">
    <property type="entry name" value="ATP-DEPENDENT RNA HELICASE RHLE-RELATED"/>
    <property type="match status" value="1"/>
</dbReference>
<evidence type="ECO:0000256" key="2">
    <source>
        <dbReference type="ARBA" id="ARBA00022801"/>
    </source>
</evidence>
<keyword evidence="3 8" id="KW-0347">Helicase</keyword>
<evidence type="ECO:0000256" key="1">
    <source>
        <dbReference type="ARBA" id="ARBA00022741"/>
    </source>
</evidence>
<dbReference type="GO" id="GO:0003724">
    <property type="term" value="F:RNA helicase activity"/>
    <property type="evidence" value="ECO:0007669"/>
    <property type="project" value="TreeGrafter"/>
</dbReference>
<dbReference type="InterPro" id="IPR014001">
    <property type="entry name" value="Helicase_ATP-bd"/>
</dbReference>
<dbReference type="SMART" id="SM00487">
    <property type="entry name" value="DEXDc"/>
    <property type="match status" value="1"/>
</dbReference>
<sequence length="447" mass="49997">MNISQLITKAGITPNEMQEATIDAVLNDRDDVVVMSPTGTGKTLAYLLPVAAQTDATSTALQTLVVVPGRELALQSDTVLKNIGSGIRSMACYGGRPTMDEHRLLRQQCPQIIFGTPGRINDHIAKGNIDVRQLAFLVIDEFDKCLDMGFQQEIETLLHSIPLKARRILLSATQPEKMEATMNSYRSGHKITTLDFRLEDDATAERIKVLTVRSEEKDKLPALAQLLGQIGQESSVVFLNYRDAVERVTDYLLEQGFSAISYHGALEQKEREEHLYLFANHSVNTLVSTNLGSRGIDIPDINNIIHYHLPESEQDYIHRIGRTARWDKTGRTFFLLGPEESLPEYVDADVENYNLSDHTDEAPTLPPMVTIYIGKGKKDKISKGDIVGFLCKCGGLKSKDIGRIDVYDNYAYAAVARLLVPMMLKKVRGQKIKGQKTIVEVHRTWEK</sequence>
<proteinExistence type="inferred from homology"/>
<dbReference type="Proteomes" id="UP000438914">
    <property type="component" value="Unassembled WGS sequence"/>
</dbReference>
<dbReference type="InterPro" id="IPR012677">
    <property type="entry name" value="Nucleotide-bd_a/b_plait_sf"/>
</dbReference>
<dbReference type="InterPro" id="IPR005580">
    <property type="entry name" value="DbpA/CsdA_RNA-bd_dom"/>
</dbReference>
<dbReference type="GO" id="GO:0005829">
    <property type="term" value="C:cytosol"/>
    <property type="evidence" value="ECO:0007669"/>
    <property type="project" value="TreeGrafter"/>
</dbReference>
<feature type="domain" description="Helicase ATP-binding" evidence="6">
    <location>
        <begin position="23"/>
        <end position="192"/>
    </location>
</feature>
<dbReference type="GO" id="GO:0005524">
    <property type="term" value="F:ATP binding"/>
    <property type="evidence" value="ECO:0007669"/>
    <property type="project" value="UniProtKB-KW"/>
</dbReference>
<dbReference type="GO" id="GO:0016787">
    <property type="term" value="F:hydrolase activity"/>
    <property type="evidence" value="ECO:0007669"/>
    <property type="project" value="UniProtKB-KW"/>
</dbReference>
<dbReference type="SMART" id="SM00490">
    <property type="entry name" value="HELICc"/>
    <property type="match status" value="1"/>
</dbReference>
<evidence type="ECO:0000256" key="5">
    <source>
        <dbReference type="ARBA" id="ARBA00038437"/>
    </source>
</evidence>
<organism evidence="8 9">
    <name type="scientific">Hallella mizrahii</name>
    <dbReference type="NCBI Taxonomy" id="2606637"/>
    <lineage>
        <taxon>Bacteria</taxon>
        <taxon>Pseudomonadati</taxon>
        <taxon>Bacteroidota</taxon>
        <taxon>Bacteroidia</taxon>
        <taxon>Bacteroidales</taxon>
        <taxon>Prevotellaceae</taxon>
        <taxon>Hallella</taxon>
    </lineage>
</organism>
<dbReference type="InterPro" id="IPR001650">
    <property type="entry name" value="Helicase_C-like"/>
</dbReference>
<evidence type="ECO:0000259" key="7">
    <source>
        <dbReference type="PROSITE" id="PS51194"/>
    </source>
</evidence>
<accession>A0A7K0KGC5</accession>
<dbReference type="AlphaFoldDB" id="A0A7K0KGC5"/>
<feature type="domain" description="Helicase C-terminal" evidence="7">
    <location>
        <begin position="222"/>
        <end position="373"/>
    </location>
</feature>
<dbReference type="InterPro" id="IPR027417">
    <property type="entry name" value="P-loop_NTPase"/>
</dbReference>
<dbReference type="EMBL" id="VUNG01000025">
    <property type="protein sequence ID" value="MST84973.1"/>
    <property type="molecule type" value="Genomic_DNA"/>
</dbReference>
<dbReference type="InterPro" id="IPR044742">
    <property type="entry name" value="DEAD/DEAH_RhlB"/>
</dbReference>
<gene>
    <name evidence="8" type="ORF">FYJ73_09880</name>
</gene>
<comment type="similarity">
    <text evidence="5">Belongs to the DEAD box helicase family.</text>
</comment>
<evidence type="ECO:0000256" key="3">
    <source>
        <dbReference type="ARBA" id="ARBA00022806"/>
    </source>
</evidence>
<dbReference type="CDD" id="cd12252">
    <property type="entry name" value="RRM_DbpA"/>
    <property type="match status" value="1"/>
</dbReference>
<dbReference type="Pfam" id="PF00271">
    <property type="entry name" value="Helicase_C"/>
    <property type="match status" value="1"/>
</dbReference>
<evidence type="ECO:0000313" key="9">
    <source>
        <dbReference type="Proteomes" id="UP000438914"/>
    </source>
</evidence>
<dbReference type="RefSeq" id="WP_154534585.1">
    <property type="nucleotide sequence ID" value="NZ_VUNG01000025.1"/>
</dbReference>
<dbReference type="Gene3D" id="3.40.50.300">
    <property type="entry name" value="P-loop containing nucleotide triphosphate hydrolases"/>
    <property type="match status" value="2"/>
</dbReference>
<protein>
    <submittedName>
        <fullName evidence="8">DEAD/DEAH box helicase</fullName>
    </submittedName>
</protein>
<dbReference type="PANTHER" id="PTHR47959:SF1">
    <property type="entry name" value="ATP-DEPENDENT RNA HELICASE DBPA"/>
    <property type="match status" value="1"/>
</dbReference>
<keyword evidence="2" id="KW-0378">Hydrolase</keyword>
<dbReference type="InterPro" id="IPR050079">
    <property type="entry name" value="DEAD_box_RNA_helicase"/>
</dbReference>
<evidence type="ECO:0000313" key="8">
    <source>
        <dbReference type="EMBL" id="MST84973.1"/>
    </source>
</evidence>
<dbReference type="CDD" id="cd00268">
    <property type="entry name" value="DEADc"/>
    <property type="match status" value="1"/>
</dbReference>
<dbReference type="GO" id="GO:0003676">
    <property type="term" value="F:nucleic acid binding"/>
    <property type="evidence" value="ECO:0007669"/>
    <property type="project" value="InterPro"/>
</dbReference>